<evidence type="ECO:0000313" key="4">
    <source>
        <dbReference type="Proteomes" id="UP000276834"/>
    </source>
</evidence>
<dbReference type="AlphaFoldDB" id="A0A3L8SLX2"/>
<dbReference type="EMBL" id="QUSF01000014">
    <property type="protein sequence ID" value="RLW04117.1"/>
    <property type="molecule type" value="Genomic_DNA"/>
</dbReference>
<keyword evidence="4" id="KW-1185">Reference proteome</keyword>
<name>A0A3L8SLX2_CHLGU</name>
<comment type="caution">
    <text evidence="3">The sequence shown here is derived from an EMBL/GenBank/DDBJ whole genome shotgun (WGS) entry which is preliminary data.</text>
</comment>
<reference evidence="3 4" key="1">
    <citation type="journal article" date="2018" name="Proc. R. Soc. B">
        <title>A non-coding region near Follistatin controls head colour polymorphism in the Gouldian finch.</title>
        <authorList>
            <person name="Toomey M.B."/>
            <person name="Marques C.I."/>
            <person name="Andrade P."/>
            <person name="Araujo P.M."/>
            <person name="Sabatino S."/>
            <person name="Gazda M.A."/>
            <person name="Afonso S."/>
            <person name="Lopes R.J."/>
            <person name="Corbo J.C."/>
            <person name="Carneiro M."/>
        </authorList>
    </citation>
    <scope>NUCLEOTIDE SEQUENCE [LARGE SCALE GENOMIC DNA]</scope>
    <source>
        <strain evidence="3">Red01</strain>
        <tissue evidence="3">Muscle</tissue>
    </source>
</reference>
<feature type="signal peptide" evidence="2">
    <location>
        <begin position="1"/>
        <end position="16"/>
    </location>
</feature>
<accession>A0A3L8SLX2</accession>
<gene>
    <name evidence="3" type="ORF">DV515_00006042</name>
</gene>
<feature type="compositionally biased region" description="Polar residues" evidence="1">
    <location>
        <begin position="102"/>
        <end position="127"/>
    </location>
</feature>
<dbReference type="Proteomes" id="UP000276834">
    <property type="component" value="Unassembled WGS sequence"/>
</dbReference>
<keyword evidence="2" id="KW-0732">Signal</keyword>
<evidence type="ECO:0000313" key="3">
    <source>
        <dbReference type="EMBL" id="RLW04117.1"/>
    </source>
</evidence>
<feature type="chain" id="PRO_5018337409" description="Aftiphilin clathrin-binding box domain-containing protein" evidence="2">
    <location>
        <begin position="17"/>
        <end position="297"/>
    </location>
</feature>
<evidence type="ECO:0008006" key="5">
    <source>
        <dbReference type="Google" id="ProtNLM"/>
    </source>
</evidence>
<organism evidence="3 4">
    <name type="scientific">Chloebia gouldiae</name>
    <name type="common">Gouldian finch</name>
    <name type="synonym">Erythrura gouldiae</name>
    <dbReference type="NCBI Taxonomy" id="44316"/>
    <lineage>
        <taxon>Eukaryota</taxon>
        <taxon>Metazoa</taxon>
        <taxon>Chordata</taxon>
        <taxon>Craniata</taxon>
        <taxon>Vertebrata</taxon>
        <taxon>Euteleostomi</taxon>
        <taxon>Archelosauria</taxon>
        <taxon>Archosauria</taxon>
        <taxon>Dinosauria</taxon>
        <taxon>Saurischia</taxon>
        <taxon>Theropoda</taxon>
        <taxon>Coelurosauria</taxon>
        <taxon>Aves</taxon>
        <taxon>Neognathae</taxon>
        <taxon>Neoaves</taxon>
        <taxon>Telluraves</taxon>
        <taxon>Australaves</taxon>
        <taxon>Passeriformes</taxon>
        <taxon>Passeroidea</taxon>
        <taxon>Passeridae</taxon>
        <taxon>Chloebia</taxon>
    </lineage>
</organism>
<proteinExistence type="predicted"/>
<protein>
    <recommendedName>
        <fullName evidence="5">Aftiphilin clathrin-binding box domain-containing protein</fullName>
    </recommendedName>
</protein>
<feature type="region of interest" description="Disordered" evidence="1">
    <location>
        <begin position="102"/>
        <end position="128"/>
    </location>
</feature>
<evidence type="ECO:0000256" key="2">
    <source>
        <dbReference type="SAM" id="SignalP"/>
    </source>
</evidence>
<sequence length="297" mass="32841">MLEFLLLSSIEVLCLCRCFSLAHPHQLEPLKPGQDPFGDLEHLSHALPGPVEFVGKQVCSLEAGAVVKDLEASSTPLERAASFPCKYLRHCVEHPPTALTELNNQHSTHSSAPKGTVPSGDSMQFPSDTDPELPATLGWFSNPTKGSRDLTLTAPSASTESSELSKQIFLFHLQRQSSTFSKVIKLPEACSKVRSCLTYLQKMFFSQPVISFFIPPYNLEQSFLRRKRGKSSFPSPQGLSRSQCKCKHQSSPRLGRKEGVEPHFPSTAWSALLYCFLPGPQKAKRDAAQLLGLRTPY</sequence>
<evidence type="ECO:0000256" key="1">
    <source>
        <dbReference type="SAM" id="MobiDB-lite"/>
    </source>
</evidence>